<feature type="domain" description="Zeta toxin" evidence="3">
    <location>
        <begin position="4"/>
        <end position="132"/>
    </location>
</feature>
<dbReference type="OrthoDB" id="9791543at2"/>
<name>A0A5A8F8V7_9BACT</name>
<evidence type="ECO:0000313" key="5">
    <source>
        <dbReference type="Proteomes" id="UP000322876"/>
    </source>
</evidence>
<dbReference type="SUPFAM" id="SSF52540">
    <property type="entry name" value="P-loop containing nucleoside triphosphate hydrolases"/>
    <property type="match status" value="1"/>
</dbReference>
<dbReference type="AlphaFoldDB" id="A0A5A8F8V7"/>
<protein>
    <recommendedName>
        <fullName evidence="3">Zeta toxin domain-containing protein</fullName>
    </recommendedName>
</protein>
<organism evidence="4 5">
    <name type="scientific">Deferribacter autotrophicus</name>
    <dbReference type="NCBI Taxonomy" id="500465"/>
    <lineage>
        <taxon>Bacteria</taxon>
        <taxon>Pseudomonadati</taxon>
        <taxon>Deferribacterota</taxon>
        <taxon>Deferribacteres</taxon>
        <taxon>Deferribacterales</taxon>
        <taxon>Deferribacteraceae</taxon>
        <taxon>Deferribacter</taxon>
    </lineage>
</organism>
<dbReference type="InterPro" id="IPR010488">
    <property type="entry name" value="Zeta_toxin_domain"/>
</dbReference>
<evidence type="ECO:0000256" key="1">
    <source>
        <dbReference type="ARBA" id="ARBA00022741"/>
    </source>
</evidence>
<dbReference type="Gene3D" id="3.40.50.300">
    <property type="entry name" value="P-loop containing nucleotide triphosphate hydrolases"/>
    <property type="match status" value="1"/>
</dbReference>
<comment type="caution">
    <text evidence="4">The sequence shown here is derived from an EMBL/GenBank/DDBJ whole genome shotgun (WGS) entry which is preliminary data.</text>
</comment>
<dbReference type="GO" id="GO:0016301">
    <property type="term" value="F:kinase activity"/>
    <property type="evidence" value="ECO:0007669"/>
    <property type="project" value="InterPro"/>
</dbReference>
<proteinExistence type="predicted"/>
<gene>
    <name evidence="4" type="ORF">FHQ18_03950</name>
</gene>
<sequence length="189" mass="21696">MSFLYVVAGANGVGKTTFAKDFAKAKNLKFLNADEVALKLNSNPEKVKIKAGKLFLKQIAECIKEKQSFIIESTLSGSYLKDILKDAQLNGYNVVIIYIFVENPEICIKRVENRILKGGHSVPHKDIKRRFFRSIKLFYNEYRFISDLCYLINNTDDDFEEIAVINGDIIEIINEDVFNKFLEVINEKN</sequence>
<keyword evidence="1" id="KW-0547">Nucleotide-binding</keyword>
<evidence type="ECO:0000256" key="2">
    <source>
        <dbReference type="ARBA" id="ARBA00022840"/>
    </source>
</evidence>
<dbReference type="InterPro" id="IPR027417">
    <property type="entry name" value="P-loop_NTPase"/>
</dbReference>
<dbReference type="PANTHER" id="PTHR39206:SF1">
    <property type="entry name" value="SLL8004 PROTEIN"/>
    <property type="match status" value="1"/>
</dbReference>
<accession>A0A5A8F8V7</accession>
<dbReference type="PANTHER" id="PTHR39206">
    <property type="entry name" value="SLL8004 PROTEIN"/>
    <property type="match status" value="1"/>
</dbReference>
<evidence type="ECO:0000259" key="3">
    <source>
        <dbReference type="Pfam" id="PF06414"/>
    </source>
</evidence>
<dbReference type="GO" id="GO:0005524">
    <property type="term" value="F:ATP binding"/>
    <property type="evidence" value="ECO:0007669"/>
    <property type="project" value="UniProtKB-KW"/>
</dbReference>
<dbReference type="Proteomes" id="UP000322876">
    <property type="component" value="Unassembled WGS sequence"/>
</dbReference>
<dbReference type="EMBL" id="VFJB01000003">
    <property type="protein sequence ID" value="KAA0259112.1"/>
    <property type="molecule type" value="Genomic_DNA"/>
</dbReference>
<reference evidence="4 5" key="1">
    <citation type="submission" date="2019-06" db="EMBL/GenBank/DDBJ databases">
        <title>Genomic insights into carbon and energy metabolism of Deferribacter autotrophicus revealed new metabolic traits in the phylum Deferribacteres.</title>
        <authorList>
            <person name="Slobodkin A.I."/>
            <person name="Slobodkina G.B."/>
            <person name="Allioux M."/>
            <person name="Alain K."/>
            <person name="Jebbar M."/>
            <person name="Shadrin V."/>
            <person name="Kublanov I.V."/>
            <person name="Toshchakov S.V."/>
            <person name="Bonch-Osmolovskaya E.A."/>
        </authorList>
    </citation>
    <scope>NUCLEOTIDE SEQUENCE [LARGE SCALE GENOMIC DNA]</scope>
    <source>
        <strain evidence="4 5">SL50</strain>
    </source>
</reference>
<keyword evidence="2" id="KW-0067">ATP-binding</keyword>
<evidence type="ECO:0000313" key="4">
    <source>
        <dbReference type="EMBL" id="KAA0259112.1"/>
    </source>
</evidence>
<dbReference type="RefSeq" id="WP_149265868.1">
    <property type="nucleotide sequence ID" value="NZ_VFJB01000003.1"/>
</dbReference>
<dbReference type="Pfam" id="PF06414">
    <property type="entry name" value="Zeta_toxin"/>
    <property type="match status" value="1"/>
</dbReference>
<keyword evidence="5" id="KW-1185">Reference proteome</keyword>